<proteinExistence type="predicted"/>
<feature type="compositionally biased region" description="Polar residues" evidence="1">
    <location>
        <begin position="259"/>
        <end position="271"/>
    </location>
</feature>
<dbReference type="SMART" id="SM00338">
    <property type="entry name" value="BRLZ"/>
    <property type="match status" value="1"/>
</dbReference>
<feature type="region of interest" description="Disordered" evidence="1">
    <location>
        <begin position="239"/>
        <end position="374"/>
    </location>
</feature>
<feature type="region of interest" description="Disordered" evidence="1">
    <location>
        <begin position="499"/>
        <end position="563"/>
    </location>
</feature>
<dbReference type="AlphaFoldDB" id="A0A317XKQ0"/>
<feature type="compositionally biased region" description="Low complexity" evidence="1">
    <location>
        <begin position="80"/>
        <end position="90"/>
    </location>
</feature>
<dbReference type="SUPFAM" id="SSF57959">
    <property type="entry name" value="Leucine zipper domain"/>
    <property type="match status" value="1"/>
</dbReference>
<feature type="compositionally biased region" description="Gly residues" evidence="1">
    <location>
        <begin position="93"/>
        <end position="108"/>
    </location>
</feature>
<evidence type="ECO:0000256" key="1">
    <source>
        <dbReference type="SAM" id="MobiDB-lite"/>
    </source>
</evidence>
<dbReference type="Proteomes" id="UP000246740">
    <property type="component" value="Unassembled WGS sequence"/>
</dbReference>
<dbReference type="PROSITE" id="PS00036">
    <property type="entry name" value="BZIP_BASIC"/>
    <property type="match status" value="1"/>
</dbReference>
<dbReference type="InParanoid" id="A0A317XKQ0"/>
<feature type="region of interest" description="Disordered" evidence="1">
    <location>
        <begin position="1"/>
        <end position="132"/>
    </location>
</feature>
<dbReference type="PANTHER" id="PTHR38116:SF9">
    <property type="entry name" value="BZIP DOMAIN-CONTAINING PROTEIN"/>
    <property type="match status" value="1"/>
</dbReference>
<gene>
    <name evidence="3" type="ORF">BCV70DRAFT_201751</name>
</gene>
<feature type="domain" description="BZIP" evidence="2">
    <location>
        <begin position="119"/>
        <end position="133"/>
    </location>
</feature>
<dbReference type="CDD" id="cd14688">
    <property type="entry name" value="bZIP_YAP"/>
    <property type="match status" value="1"/>
</dbReference>
<name>A0A317XKQ0_9BASI</name>
<feature type="compositionally biased region" description="Low complexity" evidence="1">
    <location>
        <begin position="313"/>
        <end position="334"/>
    </location>
</feature>
<feature type="compositionally biased region" description="Low complexity" evidence="1">
    <location>
        <begin position="45"/>
        <end position="63"/>
    </location>
</feature>
<feature type="compositionally biased region" description="Low complexity" evidence="1">
    <location>
        <begin position="351"/>
        <end position="374"/>
    </location>
</feature>
<feature type="compositionally biased region" description="Low complexity" evidence="1">
    <location>
        <begin position="506"/>
        <end position="521"/>
    </location>
</feature>
<dbReference type="PANTHER" id="PTHR38116">
    <property type="entry name" value="CHROMOSOME 7, WHOLE GENOME SHOTGUN SEQUENCE"/>
    <property type="match status" value="1"/>
</dbReference>
<dbReference type="InterPro" id="IPR021833">
    <property type="entry name" value="DUF3425"/>
</dbReference>
<dbReference type="Gene3D" id="1.20.5.170">
    <property type="match status" value="1"/>
</dbReference>
<feature type="compositionally biased region" description="Basic and acidic residues" evidence="1">
    <location>
        <begin position="109"/>
        <end position="132"/>
    </location>
</feature>
<sequence length="803" mass="85453">MPPAHRGPTGSPMDRWTDASPSAIASGFNAAMAIGPQPKLNPHPASGLSHSLSARSLASAGDLNTDDEEDEDDDDDDDGSPAASGSSNKKAAGKGGAGGGKKGSGGGRGGKDPKAAQHRKEQNRAAQREFRQRKQQYIRALEARVELLSSDHDTQVDRLRYALRHLLAENNSLRTMVGNLAHFIGKRSLGGCLAESGMSREELEIAVGSSSEKTMSEAWANWPGAHECEALKQIRKESNIPLDGLPESKLSNYMRDSATKGSTSAPTTTCENDSKKRAQDDESTNNPNESGKNTGSATKRKRKTDEGNAVAISTSTTTDKASTSTTTKNSVNSSQLTSQTSASGAAGMPSTGPTSQQAWQQQQQQQPSNYGYQQAEAWQANQPTPTNQLRNDVDSMFIQNLLGGSGPISASPIDAYAAFGSGMVPQTPMSQAMFTPGGINFNPAMLGGMMTGNGNGGGAAGFFSGNPDAQQSSATSDFLNASGAAAGLMAGSGFYPGPAGGGGTGNTPSNNSNMSNSNLPGSVGGSPALNNETRSGPGTPRLTGSDSQLSRDSPDSNRSRPVPRVPLEALRDVRLRVAHMIALVNRVWAKKGGTVFLDLPPQVKAQGLNIKSIEAEETTNPHLKLAAIPLPNGWDEGDMSHPGQNGGQGSHDLANAAVEQSVEAFVQLSYHMSNYHSSSSYALPPLLKPTPLQLATPHDIIIDGLPWPSLRDNLLRNPQLSYQDVLVDVLRFSTSHGDITIERNWELRYPFLIRYPELIDDNILSSANRYRATRGEPQLSMEQIWNEHRQFAQYTKAKLQELQ</sequence>
<evidence type="ECO:0000313" key="3">
    <source>
        <dbReference type="EMBL" id="PWY98437.1"/>
    </source>
</evidence>
<evidence type="ECO:0000259" key="2">
    <source>
        <dbReference type="PROSITE" id="PS00036"/>
    </source>
</evidence>
<dbReference type="InterPro" id="IPR046347">
    <property type="entry name" value="bZIP_sf"/>
</dbReference>
<dbReference type="Pfam" id="PF11905">
    <property type="entry name" value="DUF3425"/>
    <property type="match status" value="1"/>
</dbReference>
<dbReference type="InterPro" id="IPR004827">
    <property type="entry name" value="bZIP"/>
</dbReference>
<reference evidence="3 4" key="1">
    <citation type="journal article" date="2018" name="Mol. Biol. Evol.">
        <title>Broad Genomic Sampling Reveals a Smut Pathogenic Ancestry of the Fungal Clade Ustilaginomycotina.</title>
        <authorList>
            <person name="Kijpornyongpan T."/>
            <person name="Mondo S.J."/>
            <person name="Barry K."/>
            <person name="Sandor L."/>
            <person name="Lee J."/>
            <person name="Lipzen A."/>
            <person name="Pangilinan J."/>
            <person name="LaButti K."/>
            <person name="Hainaut M."/>
            <person name="Henrissat B."/>
            <person name="Grigoriev I.V."/>
            <person name="Spatafora J.W."/>
            <person name="Aime M.C."/>
        </authorList>
    </citation>
    <scope>NUCLEOTIDE SEQUENCE [LARGE SCALE GENOMIC DNA]</scope>
    <source>
        <strain evidence="3 4">MCA 3645</strain>
    </source>
</reference>
<dbReference type="Pfam" id="PF00170">
    <property type="entry name" value="bZIP_1"/>
    <property type="match status" value="1"/>
</dbReference>
<protein>
    <recommendedName>
        <fullName evidence="2">BZIP domain-containing protein</fullName>
    </recommendedName>
</protein>
<dbReference type="EMBL" id="KZ819198">
    <property type="protein sequence ID" value="PWY98437.1"/>
    <property type="molecule type" value="Genomic_DNA"/>
</dbReference>
<feature type="compositionally biased region" description="Polar residues" evidence="1">
    <location>
        <begin position="284"/>
        <end position="297"/>
    </location>
</feature>
<accession>A0A317XKQ0</accession>
<feature type="compositionally biased region" description="Polar residues" evidence="1">
    <location>
        <begin position="528"/>
        <end position="548"/>
    </location>
</feature>
<organism evidence="3 4">
    <name type="scientific">Testicularia cyperi</name>
    <dbReference type="NCBI Taxonomy" id="1882483"/>
    <lineage>
        <taxon>Eukaryota</taxon>
        <taxon>Fungi</taxon>
        <taxon>Dikarya</taxon>
        <taxon>Basidiomycota</taxon>
        <taxon>Ustilaginomycotina</taxon>
        <taxon>Ustilaginomycetes</taxon>
        <taxon>Ustilaginales</taxon>
        <taxon>Anthracoideaceae</taxon>
        <taxon>Testicularia</taxon>
    </lineage>
</organism>
<dbReference type="STRING" id="1882483.A0A317XKQ0"/>
<feature type="compositionally biased region" description="Acidic residues" evidence="1">
    <location>
        <begin position="64"/>
        <end position="79"/>
    </location>
</feature>
<keyword evidence="4" id="KW-1185">Reference proteome</keyword>
<dbReference type="GO" id="GO:0003700">
    <property type="term" value="F:DNA-binding transcription factor activity"/>
    <property type="evidence" value="ECO:0007669"/>
    <property type="project" value="InterPro"/>
</dbReference>
<evidence type="ECO:0000313" key="4">
    <source>
        <dbReference type="Proteomes" id="UP000246740"/>
    </source>
</evidence>
<dbReference type="OrthoDB" id="2245989at2759"/>